<reference evidence="2" key="1">
    <citation type="submission" date="2017-12" db="EMBL/GenBank/DDBJ databases">
        <title>FDA dAtabase for Regulatory Grade micrObial Sequences (FDA-ARGOS): Supporting development and validation of Infectious Disease Dx tests.</title>
        <authorList>
            <person name="Kerrigan L."/>
            <person name="Tallon L.J."/>
            <person name="Sadzewicz L."/>
            <person name="Sengamalay N."/>
            <person name="Ott S."/>
            <person name="Godinez A."/>
            <person name="Nagaraj S."/>
            <person name="Vavikolanu K."/>
            <person name="Vyas G."/>
            <person name="Nadendla S."/>
            <person name="Aluvathingal J."/>
            <person name="Sichtig H."/>
        </authorList>
    </citation>
    <scope>NUCLEOTIDE SEQUENCE [LARGE SCALE GENOMIC DNA]</scope>
    <source>
        <strain evidence="2">FDAARGOS_200</strain>
    </source>
</reference>
<dbReference type="EMBL" id="NBTX02000004">
    <property type="protein sequence ID" value="PNL62133.1"/>
    <property type="molecule type" value="Genomic_DNA"/>
</dbReference>
<dbReference type="InterPro" id="IPR029044">
    <property type="entry name" value="Nucleotide-diphossugar_trans"/>
</dbReference>
<evidence type="ECO:0000313" key="3">
    <source>
        <dbReference type="Proteomes" id="UP000192511"/>
    </source>
</evidence>
<dbReference type="RefSeq" id="WP_083028149.1">
    <property type="nucleotide sequence ID" value="NZ_CAAAHR010000043.1"/>
</dbReference>
<proteinExistence type="predicted"/>
<dbReference type="GO" id="GO:0016758">
    <property type="term" value="F:hexosyltransferase activity"/>
    <property type="evidence" value="ECO:0007669"/>
    <property type="project" value="UniProtKB-ARBA"/>
</dbReference>
<dbReference type="Gene3D" id="3.90.550.10">
    <property type="entry name" value="Spore Coat Polysaccharide Biosynthesis Protein SpsA, Chain A"/>
    <property type="match status" value="1"/>
</dbReference>
<dbReference type="Proteomes" id="UP000192511">
    <property type="component" value="Unassembled WGS sequence"/>
</dbReference>
<keyword evidence="3" id="KW-1185">Reference proteome</keyword>
<dbReference type="GeneID" id="98067596"/>
<accession>A0AAX0WVN3</accession>
<sequence>MKQKNNSPKISIVTPSFNQGPFLRQCIESVLSQNYPNLEYIIIDGGSDDDSLSIIHEFEPYLTYWVSEPDKGQSDAINKGFMKASGELVAWLNSDDYYLPGAFANVINAYQINPHAPFFFGDGFRVSKTGEVRSHFFPKNSLKFDRPALVMGLNYILQPSTFMNRHCLEQIGYLNVELEYGMDFDLWMRLSTLGAPHPIHGVLSANREYNTTKTSTGSFKRIEELRRISRQHSGLEMTPGVLCYLLDTLHKFAKNNEEIFPGWYQKDIIKLWKRTGRLMAQFNANKDGFPRRTSLVTFLKNKYMELRYDYRN</sequence>
<evidence type="ECO:0000313" key="2">
    <source>
        <dbReference type="EMBL" id="PNL62133.1"/>
    </source>
</evidence>
<dbReference type="AlphaFoldDB" id="A0AAX0WVN3"/>
<protein>
    <submittedName>
        <fullName evidence="2">Glycosyltransferase</fullName>
    </submittedName>
</protein>
<dbReference type="Pfam" id="PF00535">
    <property type="entry name" value="Glycos_transf_2"/>
    <property type="match status" value="1"/>
</dbReference>
<evidence type="ECO:0000259" key="1">
    <source>
        <dbReference type="Pfam" id="PF00535"/>
    </source>
</evidence>
<dbReference type="CDD" id="cd06433">
    <property type="entry name" value="GT_2_WfgS_like"/>
    <property type="match status" value="1"/>
</dbReference>
<dbReference type="PANTHER" id="PTHR22916">
    <property type="entry name" value="GLYCOSYLTRANSFERASE"/>
    <property type="match status" value="1"/>
</dbReference>
<organism evidence="2 3">
    <name type="scientific">Legionella anisa</name>
    <dbReference type="NCBI Taxonomy" id="28082"/>
    <lineage>
        <taxon>Bacteria</taxon>
        <taxon>Pseudomonadati</taxon>
        <taxon>Pseudomonadota</taxon>
        <taxon>Gammaproteobacteria</taxon>
        <taxon>Legionellales</taxon>
        <taxon>Legionellaceae</taxon>
        <taxon>Legionella</taxon>
    </lineage>
</organism>
<name>A0AAX0WVN3_9GAMM</name>
<comment type="caution">
    <text evidence="2">The sequence shown here is derived from an EMBL/GenBank/DDBJ whole genome shotgun (WGS) entry which is preliminary data.</text>
</comment>
<gene>
    <name evidence="2" type="ORF">A6J39_013420</name>
</gene>
<dbReference type="InterPro" id="IPR001173">
    <property type="entry name" value="Glyco_trans_2-like"/>
</dbReference>
<feature type="domain" description="Glycosyltransferase 2-like" evidence="1">
    <location>
        <begin position="11"/>
        <end position="115"/>
    </location>
</feature>
<dbReference type="SUPFAM" id="SSF53448">
    <property type="entry name" value="Nucleotide-diphospho-sugar transferases"/>
    <property type="match status" value="1"/>
</dbReference>
<dbReference type="PANTHER" id="PTHR22916:SF65">
    <property type="entry name" value="SLR1065 PROTEIN"/>
    <property type="match status" value="1"/>
</dbReference>